<protein>
    <submittedName>
        <fullName evidence="2">Uncharacterized protein</fullName>
    </submittedName>
</protein>
<name>A0A3S5FEG4_9PLAT</name>
<dbReference type="EMBL" id="CAAALY010072386">
    <property type="protein sequence ID" value="VEL25218.1"/>
    <property type="molecule type" value="Genomic_DNA"/>
</dbReference>
<evidence type="ECO:0000313" key="3">
    <source>
        <dbReference type="Proteomes" id="UP000784294"/>
    </source>
</evidence>
<evidence type="ECO:0000256" key="1">
    <source>
        <dbReference type="SAM" id="MobiDB-lite"/>
    </source>
</evidence>
<sequence>MWCRHVNWPVGLVTGPGGQRQRAEEERGSREANRAAGRLVHEEPRGGVPTDTFFGVSRSAMESIVGPKLWRRLVQEARQQQASRRLAAATTPSESQQQDRPDPIFCFVCVRPFAYACLCLWQPAQIPFVGVFVHSANPL</sequence>
<dbReference type="Proteomes" id="UP000784294">
    <property type="component" value="Unassembled WGS sequence"/>
</dbReference>
<feature type="region of interest" description="Disordered" evidence="1">
    <location>
        <begin position="81"/>
        <end position="100"/>
    </location>
</feature>
<gene>
    <name evidence="2" type="ORF">PXEA_LOCUS18658</name>
</gene>
<feature type="region of interest" description="Disordered" evidence="1">
    <location>
        <begin position="13"/>
        <end position="52"/>
    </location>
</feature>
<accession>A0A3S5FEG4</accession>
<dbReference type="AlphaFoldDB" id="A0A3S5FEG4"/>
<organism evidence="2 3">
    <name type="scientific">Protopolystoma xenopodis</name>
    <dbReference type="NCBI Taxonomy" id="117903"/>
    <lineage>
        <taxon>Eukaryota</taxon>
        <taxon>Metazoa</taxon>
        <taxon>Spiralia</taxon>
        <taxon>Lophotrochozoa</taxon>
        <taxon>Platyhelminthes</taxon>
        <taxon>Monogenea</taxon>
        <taxon>Polyopisthocotylea</taxon>
        <taxon>Polystomatidea</taxon>
        <taxon>Polystomatidae</taxon>
        <taxon>Protopolystoma</taxon>
    </lineage>
</organism>
<reference evidence="2" key="1">
    <citation type="submission" date="2018-11" db="EMBL/GenBank/DDBJ databases">
        <authorList>
            <consortium name="Pathogen Informatics"/>
        </authorList>
    </citation>
    <scope>NUCLEOTIDE SEQUENCE</scope>
</reference>
<keyword evidence="3" id="KW-1185">Reference proteome</keyword>
<proteinExistence type="predicted"/>
<comment type="caution">
    <text evidence="2">The sequence shown here is derived from an EMBL/GenBank/DDBJ whole genome shotgun (WGS) entry which is preliminary data.</text>
</comment>
<evidence type="ECO:0000313" key="2">
    <source>
        <dbReference type="EMBL" id="VEL25218.1"/>
    </source>
</evidence>
<feature type="compositionally biased region" description="Basic and acidic residues" evidence="1">
    <location>
        <begin position="21"/>
        <end position="45"/>
    </location>
</feature>